<name>A0NM90_ROSAI</name>
<dbReference type="SUPFAM" id="SSF109604">
    <property type="entry name" value="HD-domain/PDEase-like"/>
    <property type="match status" value="1"/>
</dbReference>
<dbReference type="InterPro" id="IPR006674">
    <property type="entry name" value="HD_domain"/>
</dbReference>
<dbReference type="Proteomes" id="UP000004848">
    <property type="component" value="Unassembled WGS sequence"/>
</dbReference>
<dbReference type="SMART" id="SM00471">
    <property type="entry name" value="HDc"/>
    <property type="match status" value="1"/>
</dbReference>
<dbReference type="GeneID" id="68844724"/>
<evidence type="ECO:0000256" key="1">
    <source>
        <dbReference type="ARBA" id="ARBA00001638"/>
    </source>
</evidence>
<protein>
    <recommendedName>
        <fullName evidence="5">5'-deoxynucleotidase</fullName>
        <ecNumber evidence="5">3.1.3.89</ecNumber>
    </recommendedName>
</protein>
<evidence type="ECO:0000259" key="8">
    <source>
        <dbReference type="SMART" id="SM00471"/>
    </source>
</evidence>
<dbReference type="GO" id="GO:0005737">
    <property type="term" value="C:cytoplasm"/>
    <property type="evidence" value="ECO:0007669"/>
    <property type="project" value="TreeGrafter"/>
</dbReference>
<dbReference type="GO" id="GO:0046872">
    <property type="term" value="F:metal ion binding"/>
    <property type="evidence" value="ECO:0007669"/>
    <property type="project" value="UniProtKB-KW"/>
</dbReference>
<keyword evidence="7 9" id="KW-0378">Hydrolase</keyword>
<comment type="caution">
    <text evidence="9">The sequence shown here is derived from an EMBL/GenBank/DDBJ whole genome shotgun (WGS) entry which is preliminary data.</text>
</comment>
<evidence type="ECO:0000256" key="4">
    <source>
        <dbReference type="ARBA" id="ARBA00011738"/>
    </source>
</evidence>
<dbReference type="InterPro" id="IPR003607">
    <property type="entry name" value="HD/PDEase_dom"/>
</dbReference>
<evidence type="ECO:0000256" key="5">
    <source>
        <dbReference type="ARBA" id="ARBA00012964"/>
    </source>
</evidence>
<comment type="subunit">
    <text evidence="4">Homodimer.</text>
</comment>
<dbReference type="InterPro" id="IPR039356">
    <property type="entry name" value="YfbR/HDDC2"/>
</dbReference>
<evidence type="ECO:0000313" key="9">
    <source>
        <dbReference type="EMBL" id="EAV46185.1"/>
    </source>
</evidence>
<evidence type="ECO:0000256" key="7">
    <source>
        <dbReference type="ARBA" id="ARBA00022801"/>
    </source>
</evidence>
<comment type="catalytic activity">
    <reaction evidence="1">
        <text>a 2'-deoxyribonucleoside 5'-phosphate + H2O = a 2'-deoxyribonucleoside + phosphate</text>
        <dbReference type="Rhea" id="RHEA:36167"/>
        <dbReference type="ChEBI" id="CHEBI:15377"/>
        <dbReference type="ChEBI" id="CHEBI:18274"/>
        <dbReference type="ChEBI" id="CHEBI:43474"/>
        <dbReference type="ChEBI" id="CHEBI:65317"/>
        <dbReference type="EC" id="3.1.3.89"/>
    </reaction>
</comment>
<dbReference type="AlphaFoldDB" id="A0NM90"/>
<dbReference type="EMBL" id="AAUW01000001">
    <property type="protein sequence ID" value="EAV46185.1"/>
    <property type="molecule type" value="Genomic_DNA"/>
</dbReference>
<evidence type="ECO:0000256" key="3">
    <source>
        <dbReference type="ARBA" id="ARBA00001941"/>
    </source>
</evidence>
<gene>
    <name evidence="9" type="ORF">SIAM614_10163</name>
</gene>
<dbReference type="GO" id="GO:0002953">
    <property type="term" value="F:5'-deoxynucleotidase activity"/>
    <property type="evidence" value="ECO:0007669"/>
    <property type="project" value="UniProtKB-EC"/>
</dbReference>
<evidence type="ECO:0000256" key="6">
    <source>
        <dbReference type="ARBA" id="ARBA00022723"/>
    </source>
</evidence>
<dbReference type="Pfam" id="PF13023">
    <property type="entry name" value="HD_3"/>
    <property type="match status" value="1"/>
</dbReference>
<dbReference type="eggNOG" id="COG1896">
    <property type="taxonomic scope" value="Bacteria"/>
</dbReference>
<keyword evidence="6" id="KW-0479">Metal-binding</keyword>
<comment type="cofactor">
    <cofactor evidence="3">
        <name>Co(2+)</name>
        <dbReference type="ChEBI" id="CHEBI:48828"/>
    </cofactor>
</comment>
<accession>A0NM90</accession>
<dbReference type="PANTHER" id="PTHR11845">
    <property type="entry name" value="5'-DEOXYNUCLEOTIDASE HDDC2"/>
    <property type="match status" value="1"/>
</dbReference>
<evidence type="ECO:0000313" key="10">
    <source>
        <dbReference type="Proteomes" id="UP000004848"/>
    </source>
</evidence>
<dbReference type="RefSeq" id="WP_006931460.1">
    <property type="nucleotide sequence ID" value="NZ_AAUW01000001.1"/>
</dbReference>
<dbReference type="EC" id="3.1.3.89" evidence="5"/>
<evidence type="ECO:0000256" key="2">
    <source>
        <dbReference type="ARBA" id="ARBA00001936"/>
    </source>
</evidence>
<feature type="domain" description="HD/PDEase" evidence="8">
    <location>
        <begin position="44"/>
        <end position="161"/>
    </location>
</feature>
<dbReference type="PANTHER" id="PTHR11845:SF13">
    <property type="entry name" value="5'-DEOXYNUCLEOTIDASE HDDC2"/>
    <property type="match status" value="1"/>
</dbReference>
<reference evidence="9 10" key="1">
    <citation type="submission" date="2006-05" db="EMBL/GenBank/DDBJ databases">
        <authorList>
            <person name="King G."/>
            <person name="Ferriera S."/>
            <person name="Johnson J."/>
            <person name="Kravitz S."/>
            <person name="Beeson K."/>
            <person name="Sutton G."/>
            <person name="Rogers Y.-H."/>
            <person name="Friedman R."/>
            <person name="Frazier M."/>
            <person name="Venter J.C."/>
        </authorList>
    </citation>
    <scope>NUCLEOTIDE SEQUENCE [LARGE SCALE GENOMIC DNA]</scope>
    <source>
        <strain evidence="10">ATCC 25650 / DSM 13394 / JCM 20685 / NBRC 16684 / NCIMB 2208 / IAM 12614 / B1</strain>
    </source>
</reference>
<organism evidence="9 10">
    <name type="scientific">Roseibium aggregatum (strain ATCC 25650 / DSM 13394 / JCM 20685 / NBRC 16684 / NCIMB 2208 / IAM 12614 / B1)</name>
    <name type="common">Stappia aggregata</name>
    <dbReference type="NCBI Taxonomy" id="384765"/>
    <lineage>
        <taxon>Bacteria</taxon>
        <taxon>Pseudomonadati</taxon>
        <taxon>Pseudomonadota</taxon>
        <taxon>Alphaproteobacteria</taxon>
        <taxon>Hyphomicrobiales</taxon>
        <taxon>Stappiaceae</taxon>
        <taxon>Roseibium</taxon>
    </lineage>
</organism>
<dbReference type="OrthoDB" id="9796032at2"/>
<dbReference type="Gene3D" id="1.10.3210.10">
    <property type="entry name" value="Hypothetical protein af1432"/>
    <property type="match status" value="1"/>
</dbReference>
<proteinExistence type="predicted"/>
<sequence length="206" mass="22849">MTNTAPSLVLPEISSARLTGLLEFLQSAEQLKDTLRSGTTANGRPESTAEHSWRLALMVVLFEPELKDIDLLKLLKLALVHDLGEAISGDVPAPLQTPGDNRQERERRDFLTLCEPLPADIAEELLSLWDEYAAAVTAEARIAKAFDKLETMLQHVLMPRQEASFYAFNLGYGVDRTDCSPLTRQIRDKVDGLTRALMEDAGRESA</sequence>
<comment type="cofactor">
    <cofactor evidence="2">
        <name>Mn(2+)</name>
        <dbReference type="ChEBI" id="CHEBI:29035"/>
    </cofactor>
</comment>